<evidence type="ECO:0000259" key="1">
    <source>
        <dbReference type="Pfam" id="PF13468"/>
    </source>
</evidence>
<proteinExistence type="predicted"/>
<dbReference type="InterPro" id="IPR025870">
    <property type="entry name" value="Glyoxalase-like_dom"/>
</dbReference>
<gene>
    <name evidence="2" type="ORF">EPA93_44225</name>
</gene>
<evidence type="ECO:0000313" key="3">
    <source>
        <dbReference type="Proteomes" id="UP000290365"/>
    </source>
</evidence>
<dbReference type="SUPFAM" id="SSF54593">
    <property type="entry name" value="Glyoxalase/Bleomycin resistance protein/Dihydroxybiphenyl dioxygenase"/>
    <property type="match status" value="1"/>
</dbReference>
<dbReference type="RefSeq" id="WP_129893673.1">
    <property type="nucleotide sequence ID" value="NZ_CP035758.1"/>
</dbReference>
<accession>A0A4P6K383</accession>
<name>A0A4P6K383_KTERU</name>
<dbReference type="Proteomes" id="UP000290365">
    <property type="component" value="Chromosome"/>
</dbReference>
<reference evidence="2 3" key="1">
    <citation type="submission" date="2019-01" db="EMBL/GenBank/DDBJ databases">
        <title>Ktedonosporobacter rubrisoli SCAWS-G2.</title>
        <authorList>
            <person name="Huang Y."/>
            <person name="Yan B."/>
        </authorList>
    </citation>
    <scope>NUCLEOTIDE SEQUENCE [LARGE SCALE GENOMIC DNA]</scope>
    <source>
        <strain evidence="2 3">SCAWS-G2</strain>
    </source>
</reference>
<dbReference type="KEGG" id="kbs:EPA93_44225"/>
<evidence type="ECO:0000313" key="2">
    <source>
        <dbReference type="EMBL" id="QBD82604.1"/>
    </source>
</evidence>
<feature type="domain" description="Glyoxalase-like" evidence="1">
    <location>
        <begin position="7"/>
        <end position="174"/>
    </location>
</feature>
<dbReference type="InterPro" id="IPR029068">
    <property type="entry name" value="Glyas_Bleomycin-R_OHBP_Dase"/>
</dbReference>
<organism evidence="2 3">
    <name type="scientific">Ktedonosporobacter rubrisoli</name>
    <dbReference type="NCBI Taxonomy" id="2509675"/>
    <lineage>
        <taxon>Bacteria</taxon>
        <taxon>Bacillati</taxon>
        <taxon>Chloroflexota</taxon>
        <taxon>Ktedonobacteria</taxon>
        <taxon>Ktedonobacterales</taxon>
        <taxon>Ktedonosporobacteraceae</taxon>
        <taxon>Ktedonosporobacter</taxon>
    </lineage>
</organism>
<dbReference type="PANTHER" id="PTHR40265:SF1">
    <property type="entry name" value="GLYOXALASE-LIKE DOMAIN-CONTAINING PROTEIN"/>
    <property type="match status" value="1"/>
</dbReference>
<dbReference type="AlphaFoldDB" id="A0A4P6K383"/>
<dbReference type="PANTHER" id="PTHR40265">
    <property type="entry name" value="BLL2707 PROTEIN"/>
    <property type="match status" value="1"/>
</dbReference>
<protein>
    <submittedName>
        <fullName evidence="2">VOC family protein</fullName>
    </submittedName>
</protein>
<dbReference type="EMBL" id="CP035758">
    <property type="protein sequence ID" value="QBD82604.1"/>
    <property type="molecule type" value="Genomic_DNA"/>
</dbReference>
<dbReference type="Gene3D" id="3.10.180.10">
    <property type="entry name" value="2,3-Dihydroxybiphenyl 1,2-Dioxygenase, domain 1"/>
    <property type="match status" value="1"/>
</dbReference>
<keyword evidence="3" id="KW-1185">Reference proteome</keyword>
<dbReference type="OrthoDB" id="9111355at2"/>
<dbReference type="Pfam" id="PF13468">
    <property type="entry name" value="Glyoxalase_3"/>
    <property type="match status" value="1"/>
</dbReference>
<sequence>MLTLSQIIYGVQDLDRATRQIESRGFTVLDGGVHPGLGTANRIVPLGDTYFEILGIINRQEALHNAYGSALLRQTQDGDRLVRWSLRTDTIDEVAKERDLVPENRSRRRPDGTLLTWRAAGLALSLVEGWLPFFMQWDDPAFYPGNLPAHHPAQPQGVAWLEITPGDRAWLERWLGKDAQVPLRIVEGNPGVHRVGLNTPAGILVLP</sequence>